<feature type="domain" description="Band 7" evidence="7">
    <location>
        <begin position="21"/>
        <end position="237"/>
    </location>
</feature>
<dbReference type="Proteomes" id="UP001165524">
    <property type="component" value="Unassembled WGS sequence"/>
</dbReference>
<gene>
    <name evidence="8" type="primary">hflC</name>
    <name evidence="8" type="ORF">MU846_07195</name>
</gene>
<dbReference type="PANTHER" id="PTHR42911:SF1">
    <property type="entry name" value="MODULATOR OF FTSH PROTEASE HFLC"/>
    <property type="match status" value="1"/>
</dbReference>
<keyword evidence="4" id="KW-1133">Transmembrane helix</keyword>
<protein>
    <recommendedName>
        <fullName evidence="6">Protein HflC</fullName>
    </recommendedName>
</protein>
<evidence type="ECO:0000313" key="8">
    <source>
        <dbReference type="EMBL" id="MCK0537494.1"/>
    </source>
</evidence>
<dbReference type="PIRSF" id="PIRSF005651">
    <property type="entry name" value="HflC"/>
    <property type="match status" value="1"/>
</dbReference>
<dbReference type="Pfam" id="PF01145">
    <property type="entry name" value="Band_7"/>
    <property type="match status" value="2"/>
</dbReference>
<dbReference type="InterPro" id="IPR001107">
    <property type="entry name" value="Band_7"/>
</dbReference>
<evidence type="ECO:0000259" key="7">
    <source>
        <dbReference type="SMART" id="SM00244"/>
    </source>
</evidence>
<evidence type="ECO:0000256" key="5">
    <source>
        <dbReference type="ARBA" id="ARBA00023136"/>
    </source>
</evidence>
<dbReference type="SMART" id="SM00244">
    <property type="entry name" value="PHB"/>
    <property type="match status" value="1"/>
</dbReference>
<comment type="subcellular location">
    <subcellularLocation>
        <location evidence="1">Membrane</location>
        <topology evidence="1">Single-pass membrane protein</topology>
    </subcellularLocation>
</comment>
<evidence type="ECO:0000256" key="3">
    <source>
        <dbReference type="ARBA" id="ARBA00022692"/>
    </source>
</evidence>
<reference evidence="8" key="1">
    <citation type="submission" date="2022-04" db="EMBL/GenBank/DDBJ databases">
        <title>Alcanivorax sp. CY1518 draft genome sequence.</title>
        <authorList>
            <person name="Zhao G."/>
            <person name="An M."/>
        </authorList>
    </citation>
    <scope>NUCLEOTIDE SEQUENCE</scope>
    <source>
        <strain evidence="8">CY1518</strain>
    </source>
</reference>
<dbReference type="NCBIfam" id="TIGR01932">
    <property type="entry name" value="hflC"/>
    <property type="match status" value="1"/>
</dbReference>
<evidence type="ECO:0000313" key="9">
    <source>
        <dbReference type="Proteomes" id="UP001165524"/>
    </source>
</evidence>
<name>A0ABT0E772_9GAMM</name>
<dbReference type="InterPro" id="IPR010200">
    <property type="entry name" value="HflC"/>
</dbReference>
<keyword evidence="9" id="KW-1185">Reference proteome</keyword>
<dbReference type="InterPro" id="IPR036013">
    <property type="entry name" value="Band_7/SPFH_dom_sf"/>
</dbReference>
<dbReference type="Gene3D" id="3.30.479.30">
    <property type="entry name" value="Band 7 domain"/>
    <property type="match status" value="2"/>
</dbReference>
<evidence type="ECO:0000256" key="1">
    <source>
        <dbReference type="ARBA" id="ARBA00004167"/>
    </source>
</evidence>
<keyword evidence="8" id="KW-0645">Protease</keyword>
<evidence type="ECO:0000256" key="4">
    <source>
        <dbReference type="ARBA" id="ARBA00022989"/>
    </source>
</evidence>
<keyword evidence="5" id="KW-0472">Membrane</keyword>
<dbReference type="SUPFAM" id="SSF117892">
    <property type="entry name" value="Band 7/SPFH domain"/>
    <property type="match status" value="2"/>
</dbReference>
<organism evidence="8 9">
    <name type="scientific">Alcanivorax quisquiliarum</name>
    <dbReference type="NCBI Taxonomy" id="2933565"/>
    <lineage>
        <taxon>Bacteria</taxon>
        <taxon>Pseudomonadati</taxon>
        <taxon>Pseudomonadota</taxon>
        <taxon>Gammaproteobacteria</taxon>
        <taxon>Oceanospirillales</taxon>
        <taxon>Alcanivoracaceae</taxon>
        <taxon>Alcanivorax</taxon>
    </lineage>
</organism>
<comment type="similarity">
    <text evidence="2 6">Belongs to the band 7/mec-2 family. HflC subfamily.</text>
</comment>
<evidence type="ECO:0000256" key="6">
    <source>
        <dbReference type="PIRNR" id="PIRNR005651"/>
    </source>
</evidence>
<sequence length="342" mass="38664">MSQRSLMSLIAALFLVIAVLDSYFIVNETERAVLKRFQEIVRTDIEPGIHFKVPFIDQVVRVDGRATAYELPAQSYLTSERKLVDVSSFVIWRVQDVQRYVTVIGGGAANNSDRMRDIAQQRLNVRVAERLRNEVAQMTVQEVVAGRKEVIADAELVGVVTPQVGDGDSNVPPPPVISAEEAGELAPSEDAREQLMVKVLAELKDDVLEDFGIDVVDIRVKQVDWPTEVRDRVFARMSAERARDAERHRSEGREGAEKIRAAAERERTVLLAEAFRDAELIRGDGDAEAAAIYASIYNRDREFFRFYRSLQAYRDSFRDHQDVLVLEPDGDFFRYLKSATGN</sequence>
<dbReference type="RefSeq" id="WP_246951062.1">
    <property type="nucleotide sequence ID" value="NZ_JALKII010000003.1"/>
</dbReference>
<proteinExistence type="inferred from homology"/>
<accession>A0ABT0E772</accession>
<keyword evidence="3" id="KW-0812">Transmembrane</keyword>
<dbReference type="CDD" id="cd03405">
    <property type="entry name" value="SPFH_HflC"/>
    <property type="match status" value="1"/>
</dbReference>
<dbReference type="GO" id="GO:0008233">
    <property type="term" value="F:peptidase activity"/>
    <property type="evidence" value="ECO:0007669"/>
    <property type="project" value="UniProtKB-KW"/>
</dbReference>
<comment type="caution">
    <text evidence="8">The sequence shown here is derived from an EMBL/GenBank/DDBJ whole genome shotgun (WGS) entry which is preliminary data.</text>
</comment>
<dbReference type="PANTHER" id="PTHR42911">
    <property type="entry name" value="MODULATOR OF FTSH PROTEASE HFLC"/>
    <property type="match status" value="1"/>
</dbReference>
<dbReference type="GO" id="GO:0006508">
    <property type="term" value="P:proteolysis"/>
    <property type="evidence" value="ECO:0007669"/>
    <property type="project" value="UniProtKB-KW"/>
</dbReference>
<keyword evidence="8" id="KW-0378">Hydrolase</keyword>
<dbReference type="EMBL" id="JALKII010000003">
    <property type="protein sequence ID" value="MCK0537494.1"/>
    <property type="molecule type" value="Genomic_DNA"/>
</dbReference>
<evidence type="ECO:0000256" key="2">
    <source>
        <dbReference type="ARBA" id="ARBA00007862"/>
    </source>
</evidence>
<comment type="function">
    <text evidence="6">HflC and HflK could regulate a protease.</text>
</comment>